<evidence type="ECO:0000313" key="3">
    <source>
        <dbReference type="EMBL" id="VDO43540.1"/>
    </source>
</evidence>
<dbReference type="AlphaFoldDB" id="A0A183HDJ6"/>
<keyword evidence="1" id="KW-0106">Calcium</keyword>
<dbReference type="Proteomes" id="UP000267606">
    <property type="component" value="Unassembled WGS sequence"/>
</dbReference>
<dbReference type="InterPro" id="IPR018247">
    <property type="entry name" value="EF_Hand_1_Ca_BS"/>
</dbReference>
<dbReference type="PROSITE" id="PS50222">
    <property type="entry name" value="EF_HAND_2"/>
    <property type="match status" value="2"/>
</dbReference>
<proteinExistence type="predicted"/>
<accession>A0A183HDJ6</accession>
<name>A0A183HDJ6_9BILA</name>
<dbReference type="SUPFAM" id="SSF47473">
    <property type="entry name" value="EF-hand"/>
    <property type="match status" value="1"/>
</dbReference>
<evidence type="ECO:0000313" key="4">
    <source>
        <dbReference type="Proteomes" id="UP000267606"/>
    </source>
</evidence>
<feature type="domain" description="EF-hand" evidence="2">
    <location>
        <begin position="162"/>
        <end position="180"/>
    </location>
</feature>
<dbReference type="EMBL" id="UZAJ01004842">
    <property type="protein sequence ID" value="VDO43540.1"/>
    <property type="molecule type" value="Genomic_DNA"/>
</dbReference>
<keyword evidence="4" id="KW-1185">Reference proteome</keyword>
<dbReference type="Pfam" id="PF13499">
    <property type="entry name" value="EF-hand_7"/>
    <property type="match status" value="1"/>
</dbReference>
<dbReference type="Gene3D" id="1.10.238.10">
    <property type="entry name" value="EF-hand"/>
    <property type="match status" value="1"/>
</dbReference>
<reference evidence="5" key="1">
    <citation type="submission" date="2016-06" db="UniProtKB">
        <authorList>
            <consortium name="WormBaseParasite"/>
        </authorList>
    </citation>
    <scope>IDENTIFICATION</scope>
</reference>
<evidence type="ECO:0000256" key="1">
    <source>
        <dbReference type="ARBA" id="ARBA00022837"/>
    </source>
</evidence>
<evidence type="ECO:0000313" key="5">
    <source>
        <dbReference type="WBParaSite" id="OFLC_0000555701-mRNA-1"/>
    </source>
</evidence>
<gene>
    <name evidence="3" type="ORF">OFLC_LOCUS5559</name>
</gene>
<dbReference type="GO" id="GO:0005509">
    <property type="term" value="F:calcium ion binding"/>
    <property type="evidence" value="ECO:0007669"/>
    <property type="project" value="InterPro"/>
</dbReference>
<reference evidence="3 4" key="2">
    <citation type="submission" date="2018-11" db="EMBL/GenBank/DDBJ databases">
        <authorList>
            <consortium name="Pathogen Informatics"/>
        </authorList>
    </citation>
    <scope>NUCLEOTIDE SEQUENCE [LARGE SCALE GENOMIC DNA]</scope>
</reference>
<evidence type="ECO:0000259" key="2">
    <source>
        <dbReference type="PROSITE" id="PS50222"/>
    </source>
</evidence>
<dbReference type="InterPro" id="IPR011992">
    <property type="entry name" value="EF-hand-dom_pair"/>
</dbReference>
<sequence length="180" mass="21144">MEREVPIRVKDTPNIIDSQPRKKFMMSVDSVQHRIWPKETVRNKNKIELCISESLSRLSEFVTPPHNVQAETLTSPVNENQMFVFHLNMHGISEEKERRLRELYERLDMNKDGTIDIRDLTNALKQRAPHIPSGVIPELFARIDHLNDDIITFAEFVQYAVEHEKKLEIIFRDLDKNKNG</sequence>
<protein>
    <submittedName>
        <fullName evidence="5">EF hand</fullName>
    </submittedName>
</protein>
<dbReference type="PROSITE" id="PS00018">
    <property type="entry name" value="EF_HAND_1"/>
    <property type="match status" value="1"/>
</dbReference>
<dbReference type="InterPro" id="IPR002048">
    <property type="entry name" value="EF_hand_dom"/>
</dbReference>
<feature type="domain" description="EF-hand" evidence="2">
    <location>
        <begin position="95"/>
        <end position="130"/>
    </location>
</feature>
<organism evidence="5">
    <name type="scientific">Onchocerca flexuosa</name>
    <dbReference type="NCBI Taxonomy" id="387005"/>
    <lineage>
        <taxon>Eukaryota</taxon>
        <taxon>Metazoa</taxon>
        <taxon>Ecdysozoa</taxon>
        <taxon>Nematoda</taxon>
        <taxon>Chromadorea</taxon>
        <taxon>Rhabditida</taxon>
        <taxon>Spirurina</taxon>
        <taxon>Spiruromorpha</taxon>
        <taxon>Filarioidea</taxon>
        <taxon>Onchocercidae</taxon>
        <taxon>Onchocerca</taxon>
    </lineage>
</organism>
<dbReference type="WBParaSite" id="OFLC_0000555701-mRNA-1">
    <property type="protein sequence ID" value="OFLC_0000555701-mRNA-1"/>
    <property type="gene ID" value="OFLC_0000555701"/>
</dbReference>
<dbReference type="STRING" id="387005.A0A183HDJ6"/>